<gene>
    <name evidence="2" type="ORF">E5K00_07395</name>
</gene>
<protein>
    <submittedName>
        <fullName evidence="2">Uncharacterized protein</fullName>
    </submittedName>
</protein>
<evidence type="ECO:0000313" key="2">
    <source>
        <dbReference type="EMBL" id="TGE25015.1"/>
    </source>
</evidence>
<dbReference type="Proteomes" id="UP000297549">
    <property type="component" value="Unassembled WGS sequence"/>
</dbReference>
<feature type="chain" id="PRO_5021223174" evidence="1">
    <location>
        <begin position="20"/>
        <end position="321"/>
    </location>
</feature>
<organism evidence="2 3">
    <name type="scientific">Hymenobacter aquaticus</name>
    <dbReference type="NCBI Taxonomy" id="1867101"/>
    <lineage>
        <taxon>Bacteria</taxon>
        <taxon>Pseudomonadati</taxon>
        <taxon>Bacteroidota</taxon>
        <taxon>Cytophagia</taxon>
        <taxon>Cytophagales</taxon>
        <taxon>Hymenobacteraceae</taxon>
        <taxon>Hymenobacter</taxon>
    </lineage>
</organism>
<name>A0A4Z0Q5R3_9BACT</name>
<dbReference type="OrthoDB" id="1488726at2"/>
<dbReference type="AlphaFoldDB" id="A0A4Z0Q5R3"/>
<feature type="signal peptide" evidence="1">
    <location>
        <begin position="1"/>
        <end position="19"/>
    </location>
</feature>
<keyword evidence="1" id="KW-0732">Signal</keyword>
<dbReference type="RefSeq" id="WP_135462594.1">
    <property type="nucleotide sequence ID" value="NZ_SRLC01000001.1"/>
</dbReference>
<dbReference type="EMBL" id="SRLC01000001">
    <property type="protein sequence ID" value="TGE25015.1"/>
    <property type="molecule type" value="Genomic_DNA"/>
</dbReference>
<evidence type="ECO:0000313" key="3">
    <source>
        <dbReference type="Proteomes" id="UP000297549"/>
    </source>
</evidence>
<comment type="caution">
    <text evidence="2">The sequence shown here is derived from an EMBL/GenBank/DDBJ whole genome shotgun (WGS) entry which is preliminary data.</text>
</comment>
<sequence>MKRLLFASLLLLLAGVLPACQFDPGIVVCEDGSGTGASDTVPATLSQLHAQLGAPVQKLTYDPSRTNTFTGAKGTVITIPANAFLKNGRVITAPVQLSFREIFSRADMVLSSMPTVSVGRLLESAGEVYLRADQDSSLQLAAGATIRLLTQNPANLASPDSMRLFVGNPGSGPGCFDWMLNKDLGSSLSQTGTGNLITISSVLYNQGVGWLNCDRFYKATALTSLTVKVPGGDVDPTQNTMVFAVFRTFNGSLRVCDFKAPDTFTLLNVPDQLPISVVVIRTLNGKLYYGRQDGTVQPGTTFSPVVQQTTPAGLVAELNKL</sequence>
<evidence type="ECO:0000256" key="1">
    <source>
        <dbReference type="SAM" id="SignalP"/>
    </source>
</evidence>
<reference evidence="2 3" key="1">
    <citation type="submission" date="2019-04" db="EMBL/GenBank/DDBJ databases">
        <authorList>
            <person name="Feng G."/>
            <person name="Zhang J."/>
            <person name="Zhu H."/>
        </authorList>
    </citation>
    <scope>NUCLEOTIDE SEQUENCE [LARGE SCALE GENOMIC DNA]</scope>
    <source>
        <strain evidence="2 3">JCM 31653</strain>
    </source>
</reference>
<keyword evidence="3" id="KW-1185">Reference proteome</keyword>
<proteinExistence type="predicted"/>
<accession>A0A4Z0Q5R3</accession>